<dbReference type="AlphaFoldDB" id="A0A2V4NLE2"/>
<organism evidence="15 16">
    <name type="scientific">Streptomyces tateyamensis</name>
    <dbReference type="NCBI Taxonomy" id="565073"/>
    <lineage>
        <taxon>Bacteria</taxon>
        <taxon>Bacillati</taxon>
        <taxon>Actinomycetota</taxon>
        <taxon>Actinomycetes</taxon>
        <taxon>Kitasatosporales</taxon>
        <taxon>Streptomycetaceae</taxon>
        <taxon>Streptomyces</taxon>
    </lineage>
</organism>
<evidence type="ECO:0000256" key="7">
    <source>
        <dbReference type="ARBA" id="ARBA00022840"/>
    </source>
</evidence>
<comment type="subunit">
    <text evidence="3 11">Monomer.</text>
</comment>
<evidence type="ECO:0000313" key="16">
    <source>
        <dbReference type="Proteomes" id="UP000248039"/>
    </source>
</evidence>
<dbReference type="EC" id="6.1.1.19" evidence="11"/>
<dbReference type="InterPro" id="IPR014729">
    <property type="entry name" value="Rossmann-like_a/b/a_fold"/>
</dbReference>
<dbReference type="PANTHER" id="PTHR11956:SF5">
    <property type="entry name" value="ARGININE--TRNA LIGASE, CYTOPLASMIC"/>
    <property type="match status" value="1"/>
</dbReference>
<dbReference type="Pfam" id="PF03485">
    <property type="entry name" value="Arg_tRNA_synt_N"/>
    <property type="match status" value="1"/>
</dbReference>
<dbReference type="FunFam" id="3.40.50.620:FF:000062">
    <property type="entry name" value="Arginine--tRNA ligase"/>
    <property type="match status" value="1"/>
</dbReference>
<evidence type="ECO:0000256" key="12">
    <source>
        <dbReference type="RuleBase" id="RU363038"/>
    </source>
</evidence>
<evidence type="ECO:0000256" key="5">
    <source>
        <dbReference type="ARBA" id="ARBA00022598"/>
    </source>
</evidence>
<dbReference type="PANTHER" id="PTHR11956">
    <property type="entry name" value="ARGINYL-TRNA SYNTHETASE"/>
    <property type="match status" value="1"/>
</dbReference>
<dbReference type="EMBL" id="PYBW01000035">
    <property type="protein sequence ID" value="PYC81567.1"/>
    <property type="molecule type" value="Genomic_DNA"/>
</dbReference>
<keyword evidence="7 11" id="KW-0067">ATP-binding</keyword>
<evidence type="ECO:0000256" key="1">
    <source>
        <dbReference type="ARBA" id="ARBA00004496"/>
    </source>
</evidence>
<dbReference type="RefSeq" id="WP_110668415.1">
    <property type="nucleotide sequence ID" value="NZ_PYBW01000035.1"/>
</dbReference>
<dbReference type="GO" id="GO:0006420">
    <property type="term" value="P:arginyl-tRNA aminoacylation"/>
    <property type="evidence" value="ECO:0007669"/>
    <property type="project" value="UniProtKB-UniRule"/>
</dbReference>
<evidence type="ECO:0000256" key="8">
    <source>
        <dbReference type="ARBA" id="ARBA00022917"/>
    </source>
</evidence>
<dbReference type="Proteomes" id="UP000248039">
    <property type="component" value="Unassembled WGS sequence"/>
</dbReference>
<dbReference type="HAMAP" id="MF_00123">
    <property type="entry name" value="Arg_tRNA_synth"/>
    <property type="match status" value="1"/>
</dbReference>
<comment type="caution">
    <text evidence="15">The sequence shown here is derived from an EMBL/GenBank/DDBJ whole genome shotgun (WGS) entry which is preliminary data.</text>
</comment>
<comment type="catalytic activity">
    <reaction evidence="10 11">
        <text>tRNA(Arg) + L-arginine + ATP = L-arginyl-tRNA(Arg) + AMP + diphosphate</text>
        <dbReference type="Rhea" id="RHEA:20301"/>
        <dbReference type="Rhea" id="RHEA-COMP:9658"/>
        <dbReference type="Rhea" id="RHEA-COMP:9673"/>
        <dbReference type="ChEBI" id="CHEBI:30616"/>
        <dbReference type="ChEBI" id="CHEBI:32682"/>
        <dbReference type="ChEBI" id="CHEBI:33019"/>
        <dbReference type="ChEBI" id="CHEBI:78442"/>
        <dbReference type="ChEBI" id="CHEBI:78513"/>
        <dbReference type="ChEBI" id="CHEBI:456215"/>
        <dbReference type="EC" id="6.1.1.19"/>
    </reaction>
</comment>
<evidence type="ECO:0000256" key="11">
    <source>
        <dbReference type="HAMAP-Rule" id="MF_00123"/>
    </source>
</evidence>
<evidence type="ECO:0000313" key="15">
    <source>
        <dbReference type="EMBL" id="PYC81567.1"/>
    </source>
</evidence>
<feature type="domain" description="Arginyl tRNA synthetase N-terminal" evidence="14">
    <location>
        <begin position="4"/>
        <end position="92"/>
    </location>
</feature>
<dbReference type="SUPFAM" id="SSF52374">
    <property type="entry name" value="Nucleotidylyl transferase"/>
    <property type="match status" value="1"/>
</dbReference>
<name>A0A2V4NLE2_9ACTN</name>
<dbReference type="GO" id="GO:0005737">
    <property type="term" value="C:cytoplasm"/>
    <property type="evidence" value="ECO:0007669"/>
    <property type="project" value="UniProtKB-SubCell"/>
</dbReference>
<evidence type="ECO:0000256" key="10">
    <source>
        <dbReference type="ARBA" id="ARBA00049339"/>
    </source>
</evidence>
<comment type="similarity">
    <text evidence="2 11 12">Belongs to the class-I aminoacyl-tRNA synthetase family.</text>
</comment>
<keyword evidence="5 11" id="KW-0436">Ligase</keyword>
<dbReference type="SUPFAM" id="SSF55190">
    <property type="entry name" value="Arginyl-tRNA synthetase (ArgRS), N-terminal 'additional' domain"/>
    <property type="match status" value="1"/>
</dbReference>
<dbReference type="Gene3D" id="1.10.730.10">
    <property type="entry name" value="Isoleucyl-tRNA Synthetase, Domain 1"/>
    <property type="match status" value="1"/>
</dbReference>
<comment type="subcellular location">
    <subcellularLocation>
        <location evidence="1 11">Cytoplasm</location>
    </subcellularLocation>
</comment>
<dbReference type="Gene3D" id="3.30.1360.70">
    <property type="entry name" value="Arginyl tRNA synthetase N-terminal domain"/>
    <property type="match status" value="1"/>
</dbReference>
<dbReference type="PRINTS" id="PR01038">
    <property type="entry name" value="TRNASYNTHARG"/>
</dbReference>
<evidence type="ECO:0000256" key="2">
    <source>
        <dbReference type="ARBA" id="ARBA00005594"/>
    </source>
</evidence>
<dbReference type="PROSITE" id="PS00178">
    <property type="entry name" value="AA_TRNA_LIGASE_I"/>
    <property type="match status" value="1"/>
</dbReference>
<keyword evidence="4 11" id="KW-0963">Cytoplasm</keyword>
<dbReference type="FunFam" id="1.10.730.10:FF:000008">
    <property type="entry name" value="Arginine--tRNA ligase"/>
    <property type="match status" value="1"/>
</dbReference>
<dbReference type="SMART" id="SM01016">
    <property type="entry name" value="Arg_tRNA_synt_N"/>
    <property type="match status" value="1"/>
</dbReference>
<evidence type="ECO:0000259" key="14">
    <source>
        <dbReference type="SMART" id="SM01016"/>
    </source>
</evidence>
<dbReference type="InterPro" id="IPR001278">
    <property type="entry name" value="Arg-tRNA-ligase"/>
</dbReference>
<dbReference type="Pfam" id="PF05746">
    <property type="entry name" value="DALR_1"/>
    <property type="match status" value="1"/>
</dbReference>
<evidence type="ECO:0000256" key="9">
    <source>
        <dbReference type="ARBA" id="ARBA00023146"/>
    </source>
</evidence>
<evidence type="ECO:0000256" key="3">
    <source>
        <dbReference type="ARBA" id="ARBA00011245"/>
    </source>
</evidence>
<keyword evidence="6 11" id="KW-0547">Nucleotide-binding</keyword>
<dbReference type="SUPFAM" id="SSF47323">
    <property type="entry name" value="Anticodon-binding domain of a subclass of class I aminoacyl-tRNA synthetases"/>
    <property type="match status" value="1"/>
</dbReference>
<dbReference type="NCBIfam" id="TIGR00456">
    <property type="entry name" value="argS"/>
    <property type="match status" value="1"/>
</dbReference>
<dbReference type="CDD" id="cd00671">
    <property type="entry name" value="ArgRS_core"/>
    <property type="match status" value="1"/>
</dbReference>
<dbReference type="InterPro" id="IPR001412">
    <property type="entry name" value="aa-tRNA-synth_I_CS"/>
</dbReference>
<proteinExistence type="inferred from homology"/>
<dbReference type="InterPro" id="IPR035684">
    <property type="entry name" value="ArgRS_core"/>
</dbReference>
<reference evidence="15 16" key="1">
    <citation type="submission" date="2018-03" db="EMBL/GenBank/DDBJ databases">
        <title>Bioinformatic expansion and discovery of thiopeptide antibiotics.</title>
        <authorList>
            <person name="Schwalen C.J."/>
            <person name="Hudson G.A."/>
            <person name="Mitchell D.A."/>
        </authorList>
    </citation>
    <scope>NUCLEOTIDE SEQUENCE [LARGE SCALE GENOMIC DNA]</scope>
    <source>
        <strain evidence="15 16">ATCC 21389</strain>
    </source>
</reference>
<evidence type="ECO:0000256" key="4">
    <source>
        <dbReference type="ARBA" id="ARBA00022490"/>
    </source>
</evidence>
<dbReference type="OrthoDB" id="9803211at2"/>
<dbReference type="InterPro" id="IPR009080">
    <property type="entry name" value="tRNAsynth_Ia_anticodon-bd"/>
</dbReference>
<dbReference type="InterPro" id="IPR036695">
    <property type="entry name" value="Arg-tRNA-synth_N_sf"/>
</dbReference>
<keyword evidence="8 11" id="KW-0648">Protein biosynthesis</keyword>
<keyword evidence="16" id="KW-1185">Reference proteome</keyword>
<dbReference type="InterPro" id="IPR008909">
    <property type="entry name" value="DALR_anticod-bd"/>
</dbReference>
<gene>
    <name evidence="11" type="primary">argS</name>
    <name evidence="15" type="ORF">C7C46_11360</name>
</gene>
<feature type="short sequence motif" description="'HIGH' region" evidence="11">
    <location>
        <begin position="129"/>
        <end position="139"/>
    </location>
</feature>
<dbReference type="SMART" id="SM00836">
    <property type="entry name" value="DALR_1"/>
    <property type="match status" value="1"/>
</dbReference>
<dbReference type="GO" id="GO:0004814">
    <property type="term" value="F:arginine-tRNA ligase activity"/>
    <property type="evidence" value="ECO:0007669"/>
    <property type="project" value="UniProtKB-UniRule"/>
</dbReference>
<dbReference type="InterPro" id="IPR005148">
    <property type="entry name" value="Arg-tRNA-synth_N"/>
</dbReference>
<dbReference type="Pfam" id="PF00750">
    <property type="entry name" value="tRNA-synt_1d"/>
    <property type="match status" value="1"/>
</dbReference>
<keyword evidence="9 11" id="KW-0030">Aminoacyl-tRNA synthetase</keyword>
<sequence length="554" mass="59908">MTPAELSQAVQVAVRAAVEAGELSVDVPEQVTVERPKNRDHGDYATNVALQLAKAAGRPPRAVAELLAGRLQALAGVAKVDIAGPGFLNITLDAATQGELARSIVEAGPAYGRNAALAGLRINLEFVSANPTGPIHIGGVRWAAVGDSLARILKASGADVATEYYLNDAGVQISKFAGSLKAAANNQPVPADGYVGEYIVEIAKAITGAVPGILELPEAEQLQAFRSHGLKLMVAEIQRSMDEFGTHFDTWFSEQSLHDSGAVTEAIARLREQGHVFDEDGAIWLRTTDFGDDKDRVLVKADGETTYFAADAAYYLSKRDRGSEVSVYMLGADHHGYVNRLKAIAACAGDDMDRNIEVRIGQFVKMLRDGEEVRMSKRAGNIITIDDVVDWIGVDAARYTLARSSTDSTITLDINLLTSQSNENPVHYIQYAHTRMCGVARKAAELGVDKGTAADFRPELLATPWESDMLGVLGQFPGIVAKAGELREPHRVARYLEEELAPTYHRLYDNCMFLPKGDEEMTDLHRARLWLVEAAQTVVANGLTLLGVSAPERM</sequence>
<accession>A0A2V4NLE2</accession>
<evidence type="ECO:0000259" key="13">
    <source>
        <dbReference type="SMART" id="SM00836"/>
    </source>
</evidence>
<protein>
    <recommendedName>
        <fullName evidence="11">Arginine--tRNA ligase</fullName>
        <ecNumber evidence="11">6.1.1.19</ecNumber>
    </recommendedName>
    <alternativeName>
        <fullName evidence="11">Arginyl-tRNA synthetase</fullName>
        <shortName evidence="11">ArgRS</shortName>
    </alternativeName>
</protein>
<dbReference type="Gene3D" id="3.40.50.620">
    <property type="entry name" value="HUPs"/>
    <property type="match status" value="1"/>
</dbReference>
<dbReference type="GO" id="GO:0005524">
    <property type="term" value="F:ATP binding"/>
    <property type="evidence" value="ECO:0007669"/>
    <property type="project" value="UniProtKB-UniRule"/>
</dbReference>
<evidence type="ECO:0000256" key="6">
    <source>
        <dbReference type="ARBA" id="ARBA00022741"/>
    </source>
</evidence>
<feature type="domain" description="DALR anticodon binding" evidence="13">
    <location>
        <begin position="429"/>
        <end position="554"/>
    </location>
</feature>